<protein>
    <recommendedName>
        <fullName evidence="4">Beta-mannosidase-like galactose-binding domain-containing protein</fullName>
    </recommendedName>
</protein>
<comment type="caution">
    <text evidence="5">The sequence shown here is derived from an EMBL/GenBank/DDBJ whole genome shotgun (WGS) entry which is preliminary data.</text>
</comment>
<evidence type="ECO:0000256" key="2">
    <source>
        <dbReference type="ARBA" id="ARBA00022801"/>
    </source>
</evidence>
<evidence type="ECO:0000313" key="6">
    <source>
        <dbReference type="Proteomes" id="UP001500742"/>
    </source>
</evidence>
<dbReference type="Pfam" id="PF22666">
    <property type="entry name" value="Glyco_hydro_2_N2"/>
    <property type="match status" value="1"/>
</dbReference>
<dbReference type="Proteomes" id="UP001500742">
    <property type="component" value="Unassembled WGS sequence"/>
</dbReference>
<dbReference type="NCBIfam" id="NF045579">
    <property type="entry name" value="rhamnoside_JR"/>
    <property type="match status" value="1"/>
</dbReference>
<dbReference type="InterPro" id="IPR008979">
    <property type="entry name" value="Galactose-bd-like_sf"/>
</dbReference>
<dbReference type="InterPro" id="IPR054593">
    <property type="entry name" value="Beta-mannosidase-like_N2"/>
</dbReference>
<dbReference type="PANTHER" id="PTHR43817:SF1">
    <property type="entry name" value="HYDROLASE, FAMILY 43, PUTATIVE (AFU_ORTHOLOGUE AFUA_3G01660)-RELATED"/>
    <property type="match status" value="1"/>
</dbReference>
<evidence type="ECO:0000256" key="1">
    <source>
        <dbReference type="ARBA" id="ARBA00022729"/>
    </source>
</evidence>
<dbReference type="EMBL" id="BAAAZC010000053">
    <property type="protein sequence ID" value="GAA3994161.1"/>
    <property type="molecule type" value="Genomic_DNA"/>
</dbReference>
<dbReference type="CDD" id="cd03143">
    <property type="entry name" value="A4_beta-galactosidase_middle_domain"/>
    <property type="match status" value="1"/>
</dbReference>
<sequence>MSPPKVYYPETWFHLIGGNVSKKGITADLEAIARSGISGIQLFHGQFGGPWPGVNPQIACLSPLWEDAIRHTAQECRRLGLRFTMQNCPGWAMAGGPWITPANAMRHLGWSRTDITGGKGMVILHLDQPQPSTEPWRDYRDITVLAFPTPMGDIGKPLAPQSVNGSNNILWGDCFLNQAKEPVRLHVADSGKPYWAEVTFPDTVTIRTIEFPSVNSMGHAWNYEPGVKIKAQAIMANGKIKDILNTNIPAGNWQDTQPLSFACMEVKGAKKIKIWIENKHDMALGFIHFFSAARENNWESEAGWTLRNIDRSGKKYEQSAKAYIDPAQIRDITKMMDAQGNLRWVAPRGKWTVLRIGHINSGKQNGPAPAEGTGWECNKLSETGADAHFAGYIGRLSGATGVLGNGMLNGMLMDSWECETQTWTQNMEWEFNRVEAYPLRKWIPALFGYVLKDQETTFKFLRDWRSTINDLYTNKFYGRMAQLAKQNNLAVSYETAAGDVFPADILEYYKFADVPMCEFWQPFTNGYVGSLNFKPIKPAASAARLYGKPRLGAEAFTSFALTWDEHWQDLKEVANVNIVEGVTHLIYHTYTHNPRADSLKPGTSFGAQIGTPFLRQQTWWNDMPQLNGYFARCSYLLERGKPVSDVLWYLGDEIDHKPDQNAPFPEGFKYDYCNPDVLLHRLSVSNGMLVTPEGIQYKILWLPSTTHMLPQTLEKLESLIRAGATVVGDAPQGLATLSGGENSHMRFNIAVKNIWGDTQTKGLRKLGKGTVISGLTLSEALDKLKMTADVTGGDALWTHRKVAGADWYFVCSPKSKPFKGVLDFRNTGNIEIWDPVTGKTKSVAGEKKQGRTSVMLELPQAGSCFVVFNHNSGQNAIVKSPQTKTIATLNLTTPWELSFPTGWGAPQSLQVNELKPWKDLDMSPEAKAFSGTATYTTSFIIDKIQSGSHFSINLGAVNMIAKVTLNGKYLGTVWCDPYQLDLTNAILPGKNSLKVDITSTWFNRLAYDASLPETQRKTWTISGPPKDSPPRNSGLLGPVTLLTEKEF</sequence>
<keyword evidence="1" id="KW-0732">Signal</keyword>
<organism evidence="5 6">
    <name type="scientific">Mucilaginibacter dorajii</name>
    <dbReference type="NCBI Taxonomy" id="692994"/>
    <lineage>
        <taxon>Bacteria</taxon>
        <taxon>Pseudomonadati</taxon>
        <taxon>Bacteroidota</taxon>
        <taxon>Sphingobacteriia</taxon>
        <taxon>Sphingobacteriales</taxon>
        <taxon>Sphingobacteriaceae</taxon>
        <taxon>Mucilaginibacter</taxon>
    </lineage>
</organism>
<evidence type="ECO:0000256" key="3">
    <source>
        <dbReference type="SAM" id="MobiDB-lite"/>
    </source>
</evidence>
<dbReference type="Gene3D" id="2.60.120.260">
    <property type="entry name" value="Galactose-binding domain-like"/>
    <property type="match status" value="1"/>
</dbReference>
<keyword evidence="6" id="KW-1185">Reference proteome</keyword>
<name>A0ABP7R8S0_9SPHI</name>
<dbReference type="PANTHER" id="PTHR43817">
    <property type="entry name" value="GLYCOSYL HYDROLASE"/>
    <property type="match status" value="1"/>
</dbReference>
<evidence type="ECO:0000259" key="4">
    <source>
        <dbReference type="Pfam" id="PF22666"/>
    </source>
</evidence>
<evidence type="ECO:0000313" key="5">
    <source>
        <dbReference type="EMBL" id="GAA3994161.1"/>
    </source>
</evidence>
<feature type="region of interest" description="Disordered" evidence="3">
    <location>
        <begin position="1017"/>
        <end position="1039"/>
    </location>
</feature>
<proteinExistence type="predicted"/>
<gene>
    <name evidence="5" type="ORF">GCM10022210_55350</name>
</gene>
<keyword evidence="2" id="KW-0378">Hydrolase</keyword>
<feature type="domain" description="Beta-mannosidase-like galactose-binding" evidence="4">
    <location>
        <begin position="933"/>
        <end position="1012"/>
    </location>
</feature>
<accession>A0ABP7R8S0</accession>
<dbReference type="Pfam" id="PF17132">
    <property type="entry name" value="Glyco_hydro_106"/>
    <property type="match status" value="1"/>
</dbReference>
<reference evidence="6" key="1">
    <citation type="journal article" date="2019" name="Int. J. Syst. Evol. Microbiol.">
        <title>The Global Catalogue of Microorganisms (GCM) 10K type strain sequencing project: providing services to taxonomists for standard genome sequencing and annotation.</title>
        <authorList>
            <consortium name="The Broad Institute Genomics Platform"/>
            <consortium name="The Broad Institute Genome Sequencing Center for Infectious Disease"/>
            <person name="Wu L."/>
            <person name="Ma J."/>
        </authorList>
    </citation>
    <scope>NUCLEOTIDE SEQUENCE [LARGE SCALE GENOMIC DNA]</scope>
    <source>
        <strain evidence="6">JCM 16601</strain>
    </source>
</reference>
<dbReference type="SUPFAM" id="SSF49785">
    <property type="entry name" value="Galactose-binding domain-like"/>
    <property type="match status" value="1"/>
</dbReference>